<keyword evidence="2" id="KW-1185">Reference proteome</keyword>
<evidence type="ECO:0000313" key="1">
    <source>
        <dbReference type="EMBL" id="SFB53392.1"/>
    </source>
</evidence>
<gene>
    <name evidence="1" type="ORF">SAMN04489723_11741</name>
</gene>
<reference evidence="1 2" key="1">
    <citation type="submission" date="2016-10" db="EMBL/GenBank/DDBJ databases">
        <authorList>
            <person name="de Groot N.N."/>
        </authorList>
    </citation>
    <scope>NUCLEOTIDE SEQUENCE [LARGE SCALE GENOMIC DNA]</scope>
    <source>
        <strain evidence="1 2">DSM 23399</strain>
    </source>
</reference>
<protein>
    <submittedName>
        <fullName evidence="1">Uncharacterized protein</fullName>
    </submittedName>
</protein>
<dbReference type="OrthoDB" id="654620at2"/>
<dbReference type="Proteomes" id="UP000198790">
    <property type="component" value="Unassembled WGS sequence"/>
</dbReference>
<evidence type="ECO:0000313" key="2">
    <source>
        <dbReference type="Proteomes" id="UP000198790"/>
    </source>
</evidence>
<name>A0A1I1BU93_9BACT</name>
<sequence>MNQVFQHIATVSFQHEFFPESGFSGFEITVSPESERRFLNLQFHIKRYNTGFYIFSSSPELAVNEISPIHFHINFKDSFFWNYTDLKSTMQRNHVLFLDNSIDEKSPYFMGINTTFTSSQFIFLNINDLKNVSKYVGAALQIKNSAGEIFPYPESLGYGSGFFEEGFFSTVSKSDFFPFYHINGNSFKTPDMILSFSPEILYHKTLNAKPLNYSLQFTAKKTFWKYILVDKVYENFQKLSVIDLTNTDVIFSKSEIQISPNIKATCFVSNQALSFCGEDNRRFQLVDQSNTTSKKSKIILKSLPLATAEMLHATENESEFDSSHIFI</sequence>
<organism evidence="1 2">
    <name type="scientific">Algoriphagus aquimarinus</name>
    <dbReference type="NCBI Taxonomy" id="237018"/>
    <lineage>
        <taxon>Bacteria</taxon>
        <taxon>Pseudomonadati</taxon>
        <taxon>Bacteroidota</taxon>
        <taxon>Cytophagia</taxon>
        <taxon>Cytophagales</taxon>
        <taxon>Cyclobacteriaceae</taxon>
        <taxon>Algoriphagus</taxon>
    </lineage>
</organism>
<dbReference type="RefSeq" id="WP_092899978.1">
    <property type="nucleotide sequence ID" value="NZ_FOKK01000017.1"/>
</dbReference>
<dbReference type="AlphaFoldDB" id="A0A1I1BU93"/>
<dbReference type="STRING" id="237018.SAMN04489723_11741"/>
<accession>A0A1I1BU93</accession>
<dbReference type="EMBL" id="FOKK01000017">
    <property type="protein sequence ID" value="SFB53392.1"/>
    <property type="molecule type" value="Genomic_DNA"/>
</dbReference>
<proteinExistence type="predicted"/>